<evidence type="ECO:0000313" key="2">
    <source>
        <dbReference type="Proteomes" id="UP000199239"/>
    </source>
</evidence>
<evidence type="ECO:0008006" key="3">
    <source>
        <dbReference type="Google" id="ProtNLM"/>
    </source>
</evidence>
<proteinExistence type="predicted"/>
<dbReference type="OrthoDB" id="7247356at2"/>
<reference evidence="2" key="1">
    <citation type="submission" date="2016-10" db="EMBL/GenBank/DDBJ databases">
        <authorList>
            <person name="Varghese N."/>
            <person name="Submissions S."/>
        </authorList>
    </citation>
    <scope>NUCLEOTIDE SEQUENCE [LARGE SCALE GENOMIC DNA]</scope>
    <source>
        <strain evidence="2">DSM 23422</strain>
    </source>
</reference>
<dbReference type="Proteomes" id="UP000199239">
    <property type="component" value="Unassembled WGS sequence"/>
</dbReference>
<dbReference type="RefSeq" id="WP_093917720.1">
    <property type="nucleotide sequence ID" value="NZ_FPAJ01000010.1"/>
</dbReference>
<dbReference type="STRING" id="394264.SAMN04488040_0017"/>
<protein>
    <recommendedName>
        <fullName evidence="3">Alpha/beta hydrolase family protein</fullName>
    </recommendedName>
</protein>
<dbReference type="AlphaFoldDB" id="A0A1I6VTC4"/>
<organism evidence="1 2">
    <name type="scientific">Sulfitobacter marinus</name>
    <dbReference type="NCBI Taxonomy" id="394264"/>
    <lineage>
        <taxon>Bacteria</taxon>
        <taxon>Pseudomonadati</taxon>
        <taxon>Pseudomonadota</taxon>
        <taxon>Alphaproteobacteria</taxon>
        <taxon>Rhodobacterales</taxon>
        <taxon>Roseobacteraceae</taxon>
        <taxon>Sulfitobacter</taxon>
    </lineage>
</organism>
<dbReference type="SUPFAM" id="SSF53474">
    <property type="entry name" value="alpha/beta-Hydrolases"/>
    <property type="match status" value="1"/>
</dbReference>
<keyword evidence="2" id="KW-1185">Reference proteome</keyword>
<name>A0A1I6VTC4_9RHOB</name>
<evidence type="ECO:0000313" key="1">
    <source>
        <dbReference type="EMBL" id="SFT16851.1"/>
    </source>
</evidence>
<accession>A0A1I6VTC4</accession>
<dbReference type="EMBL" id="FPAJ01000010">
    <property type="protein sequence ID" value="SFT16851.1"/>
    <property type="molecule type" value="Genomic_DNA"/>
</dbReference>
<gene>
    <name evidence="1" type="ORF">SAMN04488040_0017</name>
</gene>
<dbReference type="InterPro" id="IPR029058">
    <property type="entry name" value="AB_hydrolase_fold"/>
</dbReference>
<sequence length="287" mass="32603">MGEAEMQSPALPDGWVSRVTIYDGPRLRLEYTGPADPARVLVAFPPFDYPFHVDQGGWGAKSFSKRGIAHVCVFHRDEDWHQHAGFFDAMRACRAYFGAAPDLTAYGFSMGGYGALLGAQAMDASRAIALSPQSSIDPNVVGFERRYHEQWGKMNGWCHDLREHLDDERLYVVMVDPLHGQDKKHEARLPKPAHYSRVLLHGAGHAGIQTIVDMGQSAALFDFLRGDITPRGMRRAYRKGRREAFRYVRKMGNLLHQRQRPAARMFYVIAQEKGFGRLLKKWNPLYE</sequence>